<sequence length="363" mass="39428">MQITIGKSQKKAAKEAVAEATTKISAPAGIYFQSSYESLEEISGLLAEKYPDVPLIGTSATSYVGKVVSDQILVVVAFGQGAQVKSGVLRFLSTSPLYDIDDLDQALTSLSATADNTVCLEYCTNDEEQLVSSMNVALEKRGITLAGGTVFGVPNGKTAYVCVDGAIYEDACAWLVVKNTSGKIRTYSENIYGIPVDAKRHVATEVNTSNRELISLDHQAATSVYEQETGVGGNAIVDNALQNPLGRIVGDDTYIISPYELGKNGSIISYKRVNENDTIAILELLDYDQINEQTREKIASDGKVSFVFTINCIYRHILFGNEKYMDRFLSNMEDLGPHVGVVGGGEQYKLQHVNQTMVVVVFE</sequence>
<dbReference type="Pfam" id="PF08495">
    <property type="entry name" value="FIST"/>
    <property type="match status" value="1"/>
</dbReference>
<name>A0A1G6C435_EUBOX</name>
<dbReference type="AlphaFoldDB" id="A0A1G6C435"/>
<organism evidence="2 3">
    <name type="scientific">Eubacterium oxidoreducens</name>
    <dbReference type="NCBI Taxonomy" id="1732"/>
    <lineage>
        <taxon>Bacteria</taxon>
        <taxon>Bacillati</taxon>
        <taxon>Bacillota</taxon>
        <taxon>Clostridia</taxon>
        <taxon>Eubacteriales</taxon>
        <taxon>Eubacteriaceae</taxon>
        <taxon>Eubacterium</taxon>
    </lineage>
</organism>
<evidence type="ECO:0000313" key="3">
    <source>
        <dbReference type="Proteomes" id="UP000199228"/>
    </source>
</evidence>
<keyword evidence="3" id="KW-1185">Reference proteome</keyword>
<dbReference type="RefSeq" id="WP_176762371.1">
    <property type="nucleotide sequence ID" value="NZ_FMXR01000015.1"/>
</dbReference>
<proteinExistence type="predicted"/>
<feature type="domain" description="FIST" evidence="1">
    <location>
        <begin position="26"/>
        <end position="220"/>
    </location>
</feature>
<accession>A0A1G6C435</accession>
<reference evidence="2 3" key="1">
    <citation type="submission" date="2016-10" db="EMBL/GenBank/DDBJ databases">
        <authorList>
            <person name="de Groot N.N."/>
        </authorList>
    </citation>
    <scope>NUCLEOTIDE SEQUENCE [LARGE SCALE GENOMIC DNA]</scope>
    <source>
        <strain evidence="2 3">DSM 3217</strain>
    </source>
</reference>
<evidence type="ECO:0000313" key="2">
    <source>
        <dbReference type="EMBL" id="SDB27633.1"/>
    </source>
</evidence>
<dbReference type="InterPro" id="IPR013702">
    <property type="entry name" value="FIST_domain_N"/>
</dbReference>
<evidence type="ECO:0000259" key="1">
    <source>
        <dbReference type="SMART" id="SM00897"/>
    </source>
</evidence>
<protein>
    <submittedName>
        <fullName evidence="2">Uncharacterized conserved protein, contains FIST_N domain</fullName>
    </submittedName>
</protein>
<dbReference type="Proteomes" id="UP000199228">
    <property type="component" value="Unassembled WGS sequence"/>
</dbReference>
<dbReference type="EMBL" id="FMXR01000015">
    <property type="protein sequence ID" value="SDB27633.1"/>
    <property type="molecule type" value="Genomic_DNA"/>
</dbReference>
<dbReference type="PANTHER" id="PTHR40252:SF2">
    <property type="entry name" value="BLR0328 PROTEIN"/>
    <property type="match status" value="1"/>
</dbReference>
<dbReference type="PANTHER" id="PTHR40252">
    <property type="entry name" value="BLR0328 PROTEIN"/>
    <property type="match status" value="1"/>
</dbReference>
<dbReference type="STRING" id="1732.SAMN02910417_02058"/>
<gene>
    <name evidence="2" type="ORF">SAMN02910417_02058</name>
</gene>
<dbReference type="SMART" id="SM00897">
    <property type="entry name" value="FIST"/>
    <property type="match status" value="1"/>
</dbReference>
<dbReference type="InterPro" id="IPR019494">
    <property type="entry name" value="FIST_C"/>
</dbReference>
<dbReference type="Pfam" id="PF10442">
    <property type="entry name" value="FIST_C"/>
    <property type="match status" value="1"/>
</dbReference>